<evidence type="ECO:0000313" key="2">
    <source>
        <dbReference type="EMBL" id="AKK02058.1"/>
    </source>
</evidence>
<gene>
    <name evidence="2" type="ORF">CEPID_00820</name>
</gene>
<dbReference type="PATRIC" id="fig|1050174.4.peg.173"/>
<name>A0A0G3GR60_9CORY</name>
<dbReference type="AlphaFoldDB" id="A0A0G3GR60"/>
<dbReference type="EMBL" id="CP011541">
    <property type="protein sequence ID" value="AKK02058.1"/>
    <property type="molecule type" value="Genomic_DNA"/>
</dbReference>
<accession>A0A0G3GR60</accession>
<dbReference type="RefSeq" id="WP_047239349.1">
    <property type="nucleotide sequence ID" value="NZ_CP011541.1"/>
</dbReference>
<evidence type="ECO:0000256" key="1">
    <source>
        <dbReference type="SAM" id="Coils"/>
    </source>
</evidence>
<feature type="coiled-coil region" evidence="1">
    <location>
        <begin position="4"/>
        <end position="81"/>
    </location>
</feature>
<dbReference type="Pfam" id="PF20079">
    <property type="entry name" value="DUF6474"/>
    <property type="match status" value="1"/>
</dbReference>
<dbReference type="STRING" id="1050174.CEPID_00820"/>
<keyword evidence="3" id="KW-1185">Reference proteome</keyword>
<dbReference type="Proteomes" id="UP000035368">
    <property type="component" value="Chromosome"/>
</dbReference>
<reference evidence="2 3" key="1">
    <citation type="submission" date="2015-05" db="EMBL/GenBank/DDBJ databases">
        <title>Complete genome sequence of Corynebacterium epidermidicanis DSM 45586, isolated from the skin of a dog suffering from pruritus.</title>
        <authorList>
            <person name="Ruckert C."/>
            <person name="Albersmeier A."/>
            <person name="Winkler A."/>
            <person name="Tauch A."/>
        </authorList>
    </citation>
    <scope>NUCLEOTIDE SEQUENCE [LARGE SCALE GENOMIC DNA]</scope>
    <source>
        <strain evidence="2 3">DSM 45586</strain>
    </source>
</reference>
<evidence type="ECO:0000313" key="3">
    <source>
        <dbReference type="Proteomes" id="UP000035368"/>
    </source>
</evidence>
<proteinExistence type="predicted"/>
<keyword evidence="1" id="KW-0175">Coiled coil</keyword>
<organism evidence="2 3">
    <name type="scientific">Corynebacterium epidermidicanis</name>
    <dbReference type="NCBI Taxonomy" id="1050174"/>
    <lineage>
        <taxon>Bacteria</taxon>
        <taxon>Bacillati</taxon>
        <taxon>Actinomycetota</taxon>
        <taxon>Actinomycetes</taxon>
        <taxon>Mycobacteriales</taxon>
        <taxon>Corynebacteriaceae</taxon>
        <taxon>Corynebacterium</taxon>
    </lineage>
</organism>
<protein>
    <submittedName>
        <fullName evidence="2">Uncharacterized protein</fullName>
    </submittedName>
</protein>
<dbReference type="InterPro" id="IPR045522">
    <property type="entry name" value="DUF6474"/>
</dbReference>
<dbReference type="OrthoDB" id="4424402at2"/>
<dbReference type="KEGG" id="cei:CEPID_00820"/>
<sequence length="211" mass="23593">MGLLKNLKKKRAQAKAELKAAKTRAIAEVKATSKDRARQQKLLAKQEHRLLKAEKKGLKAKQKHEMKLAKAELEKRKAGKLNKATVSRYVGVARMVAPILLPLLYRGATQAQQLINQRKAQRMGVSTEQLSAFAGHGAPLKARIAGARNSLKNSTLPRGFVMDATERLDELDKAVDNAEFMTPEQRRRAHQSIKQDLDMVTGQVQERMVQP</sequence>